<gene>
    <name evidence="1" type="ORF">G7Z17_g5073</name>
</gene>
<reference evidence="1" key="1">
    <citation type="submission" date="2020-03" db="EMBL/GenBank/DDBJ databases">
        <title>Draft Genome Sequence of Cylindrodendrum hubeiense.</title>
        <authorList>
            <person name="Buettner E."/>
            <person name="Kellner H."/>
        </authorList>
    </citation>
    <scope>NUCLEOTIDE SEQUENCE</scope>
    <source>
        <strain evidence="1">IHI 201604</strain>
    </source>
</reference>
<proteinExistence type="predicted"/>
<accession>A0A9P5H7R5</accession>
<sequence length="84" mass="8945">MRRCPSVSIATVLQIAYTSVSRQRGRGRLLAVRRPVPIIRAGEPHDAMRSNPIPGSVAAPITRVLGFSTCFAGAGPPLPKPDRA</sequence>
<comment type="caution">
    <text evidence="1">The sequence shown here is derived from an EMBL/GenBank/DDBJ whole genome shotgun (WGS) entry which is preliminary data.</text>
</comment>
<name>A0A9P5H7R5_9HYPO</name>
<evidence type="ECO:0000313" key="2">
    <source>
        <dbReference type="Proteomes" id="UP000722485"/>
    </source>
</evidence>
<organism evidence="1 2">
    <name type="scientific">Cylindrodendrum hubeiense</name>
    <dbReference type="NCBI Taxonomy" id="595255"/>
    <lineage>
        <taxon>Eukaryota</taxon>
        <taxon>Fungi</taxon>
        <taxon>Dikarya</taxon>
        <taxon>Ascomycota</taxon>
        <taxon>Pezizomycotina</taxon>
        <taxon>Sordariomycetes</taxon>
        <taxon>Hypocreomycetidae</taxon>
        <taxon>Hypocreales</taxon>
        <taxon>Nectriaceae</taxon>
        <taxon>Cylindrodendrum</taxon>
    </lineage>
</organism>
<protein>
    <submittedName>
        <fullName evidence="1">Uncharacterized protein</fullName>
    </submittedName>
</protein>
<dbReference type="Proteomes" id="UP000722485">
    <property type="component" value="Unassembled WGS sequence"/>
</dbReference>
<dbReference type="EMBL" id="JAANBB010000079">
    <property type="protein sequence ID" value="KAF7551369.1"/>
    <property type="molecule type" value="Genomic_DNA"/>
</dbReference>
<evidence type="ECO:0000313" key="1">
    <source>
        <dbReference type="EMBL" id="KAF7551369.1"/>
    </source>
</evidence>
<dbReference type="AlphaFoldDB" id="A0A9P5H7R5"/>
<keyword evidence="2" id="KW-1185">Reference proteome</keyword>